<dbReference type="PANTHER" id="PTHR23028">
    <property type="entry name" value="ACETYLTRANSFERASE"/>
    <property type="match status" value="1"/>
</dbReference>
<evidence type="ECO:0000256" key="1">
    <source>
        <dbReference type="SAM" id="Phobius"/>
    </source>
</evidence>
<feature type="transmembrane region" description="Helical" evidence="1">
    <location>
        <begin position="221"/>
        <end position="241"/>
    </location>
</feature>
<keyword evidence="1" id="KW-0472">Membrane</keyword>
<dbReference type="PANTHER" id="PTHR23028:SF53">
    <property type="entry name" value="ACYL_TRANSF_3 DOMAIN-CONTAINING PROTEIN"/>
    <property type="match status" value="1"/>
</dbReference>
<evidence type="ECO:0000313" key="3">
    <source>
        <dbReference type="EMBL" id="OJA47846.1"/>
    </source>
</evidence>
<feature type="transmembrane region" description="Helical" evidence="1">
    <location>
        <begin position="162"/>
        <end position="182"/>
    </location>
</feature>
<dbReference type="Pfam" id="PF01757">
    <property type="entry name" value="Acyl_transf_3"/>
    <property type="match status" value="1"/>
</dbReference>
<dbReference type="Proteomes" id="UP000183667">
    <property type="component" value="Unassembled WGS sequence"/>
</dbReference>
<dbReference type="EMBL" id="MEAU01000014">
    <property type="protein sequence ID" value="OJA47846.1"/>
    <property type="molecule type" value="Genomic_DNA"/>
</dbReference>
<dbReference type="InterPro" id="IPR002656">
    <property type="entry name" value="Acyl_transf_3_dom"/>
</dbReference>
<name>A0ABD6Q582_9BURK</name>
<accession>A0ABD6Q582</accession>
<feature type="transmembrane region" description="Helical" evidence="1">
    <location>
        <begin position="323"/>
        <end position="342"/>
    </location>
</feature>
<proteinExistence type="predicted"/>
<sequence length="377" mass="41208">MSLRGEIPALTGLRFIAAVSVVAFHAPLFGILPDDWFGRFQLMQGVSFFFVLSGFILQYNYRDSISSIGFARFVSLRIAKIWPLHLATLALYFLLIGGSLTFWWKAMAPWAFASVVALLQAWIPNPEIYFAMNGSAWTLSVELFFYVCFPVLCPIVRRAPRIAGFASIAAVLAYAFVMSHVARGLDEAGLYSVIPFSRIAEFVVGAAVAELRFAQPSMKPSASVAGAIEISLLVLVVVWNYLIGSTWEGAAAVVGTALATLWRHTGSTPVFALLLYFYSFNRGIVSRFLSSKTLIILGETSFALYLVQLPVMRYIGEHFESHLIAIAIPALLITAMVGHVAVEMPVYRFAKNSISAPTRRYAGGGDHGAGLENADPS</sequence>
<reference evidence="4" key="1">
    <citation type="submission" date="2016-08" db="EMBL/GenBank/DDBJ databases">
        <title>Population biology and virulence potential of Burkholderia ubonensis.</title>
        <authorList>
            <person name="Price E.P."/>
            <person name="Currie B.J."/>
            <person name="Wagner D.M."/>
        </authorList>
    </citation>
    <scope>NUCLEOTIDE SEQUENCE [LARGE SCALE GENOMIC DNA]</scope>
    <source>
        <strain evidence="4">MSMB0103</strain>
    </source>
</reference>
<feature type="transmembrane region" description="Helical" evidence="1">
    <location>
        <begin position="293"/>
        <end position="311"/>
    </location>
</feature>
<evidence type="ECO:0000259" key="2">
    <source>
        <dbReference type="Pfam" id="PF01757"/>
    </source>
</evidence>
<feature type="transmembrane region" description="Helical" evidence="1">
    <location>
        <begin position="82"/>
        <end position="104"/>
    </location>
</feature>
<gene>
    <name evidence="3" type="ORF">BGV66_12120</name>
</gene>
<keyword evidence="1" id="KW-0812">Transmembrane</keyword>
<feature type="transmembrane region" description="Helical" evidence="1">
    <location>
        <begin position="12"/>
        <end position="30"/>
    </location>
</feature>
<dbReference type="RefSeq" id="WP_071767392.1">
    <property type="nucleotide sequence ID" value="NZ_MEAU01000014.1"/>
</dbReference>
<feature type="transmembrane region" description="Helical" evidence="1">
    <location>
        <begin position="188"/>
        <end position="209"/>
    </location>
</feature>
<feature type="transmembrane region" description="Helical" evidence="1">
    <location>
        <begin position="136"/>
        <end position="155"/>
    </location>
</feature>
<feature type="transmembrane region" description="Helical" evidence="1">
    <location>
        <begin position="261"/>
        <end position="281"/>
    </location>
</feature>
<comment type="caution">
    <text evidence="3">The sequence shown here is derived from an EMBL/GenBank/DDBJ whole genome shotgun (WGS) entry which is preliminary data.</text>
</comment>
<evidence type="ECO:0000313" key="4">
    <source>
        <dbReference type="Proteomes" id="UP000183667"/>
    </source>
</evidence>
<organism evidence="3 4">
    <name type="scientific">Burkholderia ubonensis</name>
    <dbReference type="NCBI Taxonomy" id="101571"/>
    <lineage>
        <taxon>Bacteria</taxon>
        <taxon>Pseudomonadati</taxon>
        <taxon>Pseudomonadota</taxon>
        <taxon>Betaproteobacteria</taxon>
        <taxon>Burkholderiales</taxon>
        <taxon>Burkholderiaceae</taxon>
        <taxon>Burkholderia</taxon>
        <taxon>Burkholderia cepacia complex</taxon>
    </lineage>
</organism>
<feature type="domain" description="Acyltransferase 3" evidence="2">
    <location>
        <begin position="8"/>
        <end position="336"/>
    </location>
</feature>
<feature type="transmembrane region" description="Helical" evidence="1">
    <location>
        <begin position="42"/>
        <end position="61"/>
    </location>
</feature>
<dbReference type="AlphaFoldDB" id="A0ABD6Q582"/>
<keyword evidence="1" id="KW-1133">Transmembrane helix</keyword>
<dbReference type="InterPro" id="IPR050879">
    <property type="entry name" value="Acyltransferase_3"/>
</dbReference>
<protein>
    <recommendedName>
        <fullName evidence="2">Acyltransferase 3 domain-containing protein</fullName>
    </recommendedName>
</protein>